<dbReference type="Gene3D" id="3.20.20.450">
    <property type="entry name" value="EAL domain"/>
    <property type="match status" value="1"/>
</dbReference>
<dbReference type="InterPro" id="IPR000160">
    <property type="entry name" value="GGDEF_dom"/>
</dbReference>
<dbReference type="SUPFAM" id="SSF141868">
    <property type="entry name" value="EAL domain-like"/>
    <property type="match status" value="1"/>
</dbReference>
<dbReference type="InterPro" id="IPR029787">
    <property type="entry name" value="Nucleotide_cyclase"/>
</dbReference>
<dbReference type="CDD" id="cd01948">
    <property type="entry name" value="EAL"/>
    <property type="match status" value="1"/>
</dbReference>
<protein>
    <submittedName>
        <fullName evidence="3">Bifunctional diguanylate cyclase/phosphodiesterase</fullName>
    </submittedName>
</protein>
<dbReference type="InterPro" id="IPR001633">
    <property type="entry name" value="EAL_dom"/>
</dbReference>
<proteinExistence type="predicted"/>
<dbReference type="EMBL" id="JBHTFQ010000001">
    <property type="protein sequence ID" value="MFC7702865.1"/>
    <property type="molecule type" value="Genomic_DNA"/>
</dbReference>
<name>A0ABW2UH02_9RHOB</name>
<dbReference type="RefSeq" id="WP_377398028.1">
    <property type="nucleotide sequence ID" value="NZ_JBHTFQ010000001.1"/>
</dbReference>
<feature type="domain" description="EAL" evidence="1">
    <location>
        <begin position="245"/>
        <end position="500"/>
    </location>
</feature>
<dbReference type="Pfam" id="PF00563">
    <property type="entry name" value="EAL"/>
    <property type="match status" value="1"/>
</dbReference>
<dbReference type="PANTHER" id="PTHR33121:SF70">
    <property type="entry name" value="SIGNALING PROTEIN YKOW"/>
    <property type="match status" value="1"/>
</dbReference>
<sequence length="514" mass="55610">MDHASEFPPSRLIRGFFRRLRRPELLACLPALTLGAYLLGGERLLYAASLGLPFLIGLAALLSSRPETAEDMRDGVTGLLLRDALLEALDDALDRARSGGRGTACIVVTLDEPDSLIDRFGHACFRQILRHCAERLGERLREGDTIARLPGASFAIALMPSRRQDLETTLQLAARLQHALSLPIPAGKRSLVASVSVGFCLGERAPAPGGAALLAAAELAAENARRQGPGAIRAHAPEMSVPAPDALLDDRISLALENGEIRAHFQPQISTDTGEISGFEVLARWQHPSRGLIAPGDFLPALLEAGLSERLSEVMLVQALAALRSWDNAGLHIPTVAINLSGDELRNPRLPSKLKWELDRFDLAPSRLTVEILETVAADAQDDVIERNIAALAAMGCGVDLDDFGTGQSAISIMHRYAIRRIKIDRSFVTRADEDRDKQRMLSAILALAEQLGLETLAEGVETPGEHAMLAQLGCGHVQGFGIARPMPLAETAVWIERHRAKLDHTPLLGKHLR</sequence>
<dbReference type="SUPFAM" id="SSF55073">
    <property type="entry name" value="Nucleotide cyclase"/>
    <property type="match status" value="1"/>
</dbReference>
<dbReference type="NCBIfam" id="TIGR00254">
    <property type="entry name" value="GGDEF"/>
    <property type="match status" value="1"/>
</dbReference>
<organism evidence="3 4">
    <name type="scientific">Plastorhodobacter daqingensis</name>
    <dbReference type="NCBI Taxonomy" id="1387281"/>
    <lineage>
        <taxon>Bacteria</taxon>
        <taxon>Pseudomonadati</taxon>
        <taxon>Pseudomonadota</taxon>
        <taxon>Alphaproteobacteria</taxon>
        <taxon>Rhodobacterales</taxon>
        <taxon>Paracoccaceae</taxon>
        <taxon>Plastorhodobacter</taxon>
    </lineage>
</organism>
<comment type="caution">
    <text evidence="3">The sequence shown here is derived from an EMBL/GenBank/DDBJ whole genome shotgun (WGS) entry which is preliminary data.</text>
</comment>
<dbReference type="Pfam" id="PF00990">
    <property type="entry name" value="GGDEF"/>
    <property type="match status" value="1"/>
</dbReference>
<evidence type="ECO:0000259" key="1">
    <source>
        <dbReference type="PROSITE" id="PS50883"/>
    </source>
</evidence>
<dbReference type="SMART" id="SM00052">
    <property type="entry name" value="EAL"/>
    <property type="match status" value="1"/>
</dbReference>
<keyword evidence="4" id="KW-1185">Reference proteome</keyword>
<evidence type="ECO:0000259" key="2">
    <source>
        <dbReference type="PROSITE" id="PS50887"/>
    </source>
</evidence>
<dbReference type="InterPro" id="IPR035919">
    <property type="entry name" value="EAL_sf"/>
</dbReference>
<dbReference type="PROSITE" id="PS50887">
    <property type="entry name" value="GGDEF"/>
    <property type="match status" value="1"/>
</dbReference>
<dbReference type="Gene3D" id="3.30.70.270">
    <property type="match status" value="1"/>
</dbReference>
<gene>
    <name evidence="3" type="ORF">ACFQXB_01495</name>
</gene>
<dbReference type="CDD" id="cd01949">
    <property type="entry name" value="GGDEF"/>
    <property type="match status" value="1"/>
</dbReference>
<dbReference type="PROSITE" id="PS50883">
    <property type="entry name" value="EAL"/>
    <property type="match status" value="1"/>
</dbReference>
<feature type="domain" description="GGDEF" evidence="2">
    <location>
        <begin position="101"/>
        <end position="237"/>
    </location>
</feature>
<accession>A0ABW2UH02</accession>
<reference evidence="4" key="1">
    <citation type="journal article" date="2019" name="Int. J. Syst. Evol. Microbiol.">
        <title>The Global Catalogue of Microorganisms (GCM) 10K type strain sequencing project: providing services to taxonomists for standard genome sequencing and annotation.</title>
        <authorList>
            <consortium name="The Broad Institute Genomics Platform"/>
            <consortium name="The Broad Institute Genome Sequencing Center for Infectious Disease"/>
            <person name="Wu L."/>
            <person name="Ma J."/>
        </authorList>
    </citation>
    <scope>NUCLEOTIDE SEQUENCE [LARGE SCALE GENOMIC DNA]</scope>
    <source>
        <strain evidence="4">CGMCC 1.12750</strain>
    </source>
</reference>
<dbReference type="InterPro" id="IPR050706">
    <property type="entry name" value="Cyclic-di-GMP_PDE-like"/>
</dbReference>
<dbReference type="PANTHER" id="PTHR33121">
    <property type="entry name" value="CYCLIC DI-GMP PHOSPHODIESTERASE PDEF"/>
    <property type="match status" value="1"/>
</dbReference>
<dbReference type="Proteomes" id="UP001596516">
    <property type="component" value="Unassembled WGS sequence"/>
</dbReference>
<evidence type="ECO:0000313" key="4">
    <source>
        <dbReference type="Proteomes" id="UP001596516"/>
    </source>
</evidence>
<dbReference type="InterPro" id="IPR043128">
    <property type="entry name" value="Rev_trsase/Diguanyl_cyclase"/>
</dbReference>
<evidence type="ECO:0000313" key="3">
    <source>
        <dbReference type="EMBL" id="MFC7702865.1"/>
    </source>
</evidence>
<dbReference type="SMART" id="SM00267">
    <property type="entry name" value="GGDEF"/>
    <property type="match status" value="1"/>
</dbReference>